<keyword evidence="6" id="KW-0539">Nucleus</keyword>
<protein>
    <recommendedName>
        <fullName evidence="8">JmjC domain-containing protein</fullName>
    </recommendedName>
</protein>
<proteinExistence type="inferred from homology"/>
<evidence type="ECO:0000256" key="7">
    <source>
        <dbReference type="SAM" id="MobiDB-lite"/>
    </source>
</evidence>
<keyword evidence="10" id="KW-1185">Reference proteome</keyword>
<keyword evidence="3" id="KW-0479">Metal-binding</keyword>
<evidence type="ECO:0000259" key="8">
    <source>
        <dbReference type="PROSITE" id="PS51184"/>
    </source>
</evidence>
<comment type="similarity">
    <text evidence="2">Belongs to the JARID1 histone demethylase family.</text>
</comment>
<comment type="subcellular location">
    <subcellularLocation>
        <location evidence="1">Nucleus</location>
    </subcellularLocation>
</comment>
<dbReference type="FunFam" id="2.60.120.650:FF:000045">
    <property type="entry name" value="F-box protein At1g78280"/>
    <property type="match status" value="1"/>
</dbReference>
<dbReference type="PROSITE" id="PS51184">
    <property type="entry name" value="JMJC"/>
    <property type="match status" value="1"/>
</dbReference>
<dbReference type="Pfam" id="PF13621">
    <property type="entry name" value="Cupin_8"/>
    <property type="match status" value="1"/>
</dbReference>
<keyword evidence="5" id="KW-0408">Iron</keyword>
<dbReference type="GO" id="GO:0000987">
    <property type="term" value="F:cis-regulatory region sequence-specific DNA binding"/>
    <property type="evidence" value="ECO:0007669"/>
    <property type="project" value="TreeGrafter"/>
</dbReference>
<name>A0A8J4BVH5_9CHLO</name>
<feature type="region of interest" description="Disordered" evidence="7">
    <location>
        <begin position="107"/>
        <end position="175"/>
    </location>
</feature>
<gene>
    <name evidence="9" type="ORF">Vretifemale_1177</name>
</gene>
<dbReference type="AlphaFoldDB" id="A0A8J4BVH5"/>
<dbReference type="GO" id="GO:0016491">
    <property type="term" value="F:oxidoreductase activity"/>
    <property type="evidence" value="ECO:0007669"/>
    <property type="project" value="UniProtKB-KW"/>
</dbReference>
<dbReference type="SUPFAM" id="SSF51197">
    <property type="entry name" value="Clavaminate synthase-like"/>
    <property type="match status" value="1"/>
</dbReference>
<dbReference type="InterPro" id="IPR003347">
    <property type="entry name" value="JmjC_dom"/>
</dbReference>
<evidence type="ECO:0000256" key="1">
    <source>
        <dbReference type="ARBA" id="ARBA00004123"/>
    </source>
</evidence>
<dbReference type="EMBL" id="BNCP01000002">
    <property type="protein sequence ID" value="GIL70412.1"/>
    <property type="molecule type" value="Genomic_DNA"/>
</dbReference>
<dbReference type="InterPro" id="IPR050910">
    <property type="entry name" value="JMJD6_ArgDemeth/LysHydrox"/>
</dbReference>
<dbReference type="SMART" id="SM00558">
    <property type="entry name" value="JmjC"/>
    <property type="match status" value="1"/>
</dbReference>
<feature type="compositionally biased region" description="Low complexity" evidence="7">
    <location>
        <begin position="155"/>
        <end position="164"/>
    </location>
</feature>
<evidence type="ECO:0000256" key="5">
    <source>
        <dbReference type="ARBA" id="ARBA00023004"/>
    </source>
</evidence>
<dbReference type="GO" id="GO:0005634">
    <property type="term" value="C:nucleus"/>
    <property type="evidence" value="ECO:0007669"/>
    <property type="project" value="UniProtKB-SubCell"/>
</dbReference>
<keyword evidence="4" id="KW-0560">Oxidoreductase</keyword>
<dbReference type="PANTHER" id="PTHR12480">
    <property type="entry name" value="ARGININE DEMETHYLASE AND LYSYL-HYDROXYLASE JMJD"/>
    <property type="match status" value="1"/>
</dbReference>
<dbReference type="GO" id="GO:0046872">
    <property type="term" value="F:metal ion binding"/>
    <property type="evidence" value="ECO:0007669"/>
    <property type="project" value="UniProtKB-KW"/>
</dbReference>
<evidence type="ECO:0000256" key="6">
    <source>
        <dbReference type="ARBA" id="ARBA00023242"/>
    </source>
</evidence>
<reference evidence="9" key="1">
    <citation type="journal article" date="2021" name="Proc. Natl. Acad. Sci. U.S.A.">
        <title>Three genomes in the algal genus Volvox reveal the fate of a haploid sex-determining region after a transition to homothallism.</title>
        <authorList>
            <person name="Yamamoto K."/>
            <person name="Hamaji T."/>
            <person name="Kawai-Toyooka H."/>
            <person name="Matsuzaki R."/>
            <person name="Takahashi F."/>
            <person name="Nishimura Y."/>
            <person name="Kawachi M."/>
            <person name="Noguchi H."/>
            <person name="Minakuchi Y."/>
            <person name="Umen J.G."/>
            <person name="Toyoda A."/>
            <person name="Nozaki H."/>
        </authorList>
    </citation>
    <scope>NUCLEOTIDE SEQUENCE</scope>
    <source>
        <strain evidence="9">NIES-3786</strain>
    </source>
</reference>
<comment type="caution">
    <text evidence="9">The sequence shown here is derived from an EMBL/GenBank/DDBJ whole genome shotgun (WGS) entry which is preliminary data.</text>
</comment>
<evidence type="ECO:0000256" key="4">
    <source>
        <dbReference type="ARBA" id="ARBA00023002"/>
    </source>
</evidence>
<accession>A0A8J4BVH5</accession>
<sequence>MTMEHPTGIQPWGNYYMRGGGPNIRDSGLGDLSVLSDALVLELFSCGVLRAVDVGRLALASKAFYCFANLEDIWKGMVIEELGGNFSWCGTWQRTYLASTGLVHGEARGDEDGGGSRGSLSDDDQQWSDIEEEEEQEEEEEDEGEESGSEKADSESSSETSSGCSGDGHLREEGKGAEVEMADGLQRDGERDGSPASLAEAASGCTAAASVGCDKKAAALAVGACVVVEANECAIHSCKRRKVDGVAGSAGLDHPGASGIERRGLEDSADVSIAGGLAVNVNAGANADVGAALPGASGAEVPHGSLPRCNGGRRLLRRVRGCGPQRYLCVHGFYSDLLYQPWFCATLKLPHDWLAVDNIDRRSGLTAEQFRREYEIPNRPVILTDVMSSWPAMAKWSRGYFAEVFGSREVIVGNMPMPFTTYLSYCSSNRDEMPLYLFDKHFVAVAPSLESDYVVPPQFGEDLFGLLEEEGRPDYRWLILGPSRSGSSFHVDPNATSAWNALLWGAKKWVMYPPGSVPPGVHPSPDGADVATPLSLTEWFVNFYAATREGKTRPIEFVARPGDLLFVPRGWWHCALNLEESCALTQNFVSEVGLPATLAFLKSRRPELVSGCAHENRGNLYDRFVAVLRKKRPQVLAAVEARQQEARARAQEANRLAALFRSADRPHCNGNNNRNGSVCNNGNSNGNGVYRAVSDGLMGPDAAGKDAGAGTGGPDAGGSGGFSFGFSFGNGGGPSGGVSGGKGGDSGGGFKFGFGLSY</sequence>
<dbReference type="Gene3D" id="2.60.120.650">
    <property type="entry name" value="Cupin"/>
    <property type="match status" value="1"/>
</dbReference>
<dbReference type="Proteomes" id="UP000747110">
    <property type="component" value="Unassembled WGS sequence"/>
</dbReference>
<evidence type="ECO:0000313" key="10">
    <source>
        <dbReference type="Proteomes" id="UP000747110"/>
    </source>
</evidence>
<organism evidence="9 10">
    <name type="scientific">Volvox reticuliferus</name>
    <dbReference type="NCBI Taxonomy" id="1737510"/>
    <lineage>
        <taxon>Eukaryota</taxon>
        <taxon>Viridiplantae</taxon>
        <taxon>Chlorophyta</taxon>
        <taxon>core chlorophytes</taxon>
        <taxon>Chlorophyceae</taxon>
        <taxon>CS clade</taxon>
        <taxon>Chlamydomonadales</taxon>
        <taxon>Volvocaceae</taxon>
        <taxon>Volvox</taxon>
    </lineage>
</organism>
<dbReference type="PANTHER" id="PTHR12480:SF21">
    <property type="entry name" value="JMJC DOMAIN-CONTAINING PROTEIN 8"/>
    <property type="match status" value="1"/>
</dbReference>
<feature type="compositionally biased region" description="Acidic residues" evidence="7">
    <location>
        <begin position="121"/>
        <end position="147"/>
    </location>
</feature>
<evidence type="ECO:0000256" key="3">
    <source>
        <dbReference type="ARBA" id="ARBA00022723"/>
    </source>
</evidence>
<dbReference type="OrthoDB" id="424465at2759"/>
<evidence type="ECO:0000256" key="2">
    <source>
        <dbReference type="ARBA" id="ARBA00006801"/>
    </source>
</evidence>
<feature type="domain" description="JmjC" evidence="8">
    <location>
        <begin position="444"/>
        <end position="605"/>
    </location>
</feature>
<evidence type="ECO:0000313" key="9">
    <source>
        <dbReference type="EMBL" id="GIL70412.1"/>
    </source>
</evidence>
<dbReference type="InterPro" id="IPR041667">
    <property type="entry name" value="Cupin_8"/>
</dbReference>